<evidence type="ECO:0000256" key="3">
    <source>
        <dbReference type="ARBA" id="ARBA00022618"/>
    </source>
</evidence>
<comment type="pathway">
    <text evidence="10 11">Cell wall biogenesis; peptidoglycan biosynthesis.</text>
</comment>
<comment type="function">
    <text evidence="10 11">Involved in cell wall formation. Catalyzes the final step in the synthesis of UDP-N-acetylmuramoyl-pentapeptide, the precursor of murein.</text>
</comment>
<keyword evidence="6 10" id="KW-0133">Cell shape</keyword>
<dbReference type="InterPro" id="IPR004101">
    <property type="entry name" value="Mur_ligase_C"/>
</dbReference>
<evidence type="ECO:0000313" key="15">
    <source>
        <dbReference type="EMBL" id="AXH95662.1"/>
    </source>
</evidence>
<gene>
    <name evidence="10" type="primary">murF</name>
    <name evidence="15" type="ORF">DV701_05585</name>
</gene>
<feature type="domain" description="Mur ligase N-terminal catalytic" evidence="12">
    <location>
        <begin position="33"/>
        <end position="84"/>
    </location>
</feature>
<feature type="binding site" evidence="10">
    <location>
        <begin position="132"/>
        <end position="138"/>
    </location>
    <ligand>
        <name>ATP</name>
        <dbReference type="ChEBI" id="CHEBI:30616"/>
    </ligand>
</feature>
<evidence type="ECO:0000256" key="1">
    <source>
        <dbReference type="ARBA" id="ARBA00022490"/>
    </source>
</evidence>
<dbReference type="GO" id="GO:0005524">
    <property type="term" value="F:ATP binding"/>
    <property type="evidence" value="ECO:0007669"/>
    <property type="project" value="UniProtKB-UniRule"/>
</dbReference>
<evidence type="ECO:0000259" key="13">
    <source>
        <dbReference type="Pfam" id="PF02875"/>
    </source>
</evidence>
<dbReference type="AlphaFoldDB" id="A0A345NKV4"/>
<dbReference type="Pfam" id="PF01225">
    <property type="entry name" value="Mur_ligase"/>
    <property type="match status" value="1"/>
</dbReference>
<dbReference type="InterPro" id="IPR013221">
    <property type="entry name" value="Mur_ligase_cen"/>
</dbReference>
<dbReference type="GO" id="GO:0051301">
    <property type="term" value="P:cell division"/>
    <property type="evidence" value="ECO:0007669"/>
    <property type="project" value="UniProtKB-KW"/>
</dbReference>
<evidence type="ECO:0000256" key="9">
    <source>
        <dbReference type="ARBA" id="ARBA00023316"/>
    </source>
</evidence>
<dbReference type="SUPFAM" id="SSF63418">
    <property type="entry name" value="MurE/MurF N-terminal domain"/>
    <property type="match status" value="1"/>
</dbReference>
<dbReference type="PANTHER" id="PTHR43024:SF1">
    <property type="entry name" value="UDP-N-ACETYLMURAMOYL-TRIPEPTIDE--D-ALANYL-D-ALANINE LIGASE"/>
    <property type="match status" value="1"/>
</dbReference>
<dbReference type="InterPro" id="IPR036615">
    <property type="entry name" value="Mur_ligase_C_dom_sf"/>
</dbReference>
<dbReference type="SUPFAM" id="SSF53623">
    <property type="entry name" value="MurD-like peptide ligases, catalytic domain"/>
    <property type="match status" value="1"/>
</dbReference>
<comment type="similarity">
    <text evidence="10">Belongs to the MurCDEF family. MurF subfamily.</text>
</comment>
<dbReference type="OrthoDB" id="9800958at2"/>
<evidence type="ECO:0000256" key="7">
    <source>
        <dbReference type="ARBA" id="ARBA00022984"/>
    </source>
</evidence>
<accession>A0A345NKV4</accession>
<dbReference type="GO" id="GO:0005737">
    <property type="term" value="C:cytoplasm"/>
    <property type="evidence" value="ECO:0007669"/>
    <property type="project" value="UniProtKB-SubCell"/>
</dbReference>
<dbReference type="SUPFAM" id="SSF53244">
    <property type="entry name" value="MurD-like peptide ligases, peptide-binding domain"/>
    <property type="match status" value="1"/>
</dbReference>
<dbReference type="InterPro" id="IPR035911">
    <property type="entry name" value="MurE/MurF_N"/>
</dbReference>
<evidence type="ECO:0000256" key="2">
    <source>
        <dbReference type="ARBA" id="ARBA00022598"/>
    </source>
</evidence>
<evidence type="ECO:0000256" key="11">
    <source>
        <dbReference type="RuleBase" id="RU004136"/>
    </source>
</evidence>
<dbReference type="InterPro" id="IPR000713">
    <property type="entry name" value="Mur_ligase_N"/>
</dbReference>
<keyword evidence="8 10" id="KW-0131">Cell cycle</keyword>
<dbReference type="InterPro" id="IPR005863">
    <property type="entry name" value="UDP-N-AcMur_synth"/>
</dbReference>
<evidence type="ECO:0000259" key="12">
    <source>
        <dbReference type="Pfam" id="PF01225"/>
    </source>
</evidence>
<evidence type="ECO:0000259" key="14">
    <source>
        <dbReference type="Pfam" id="PF08245"/>
    </source>
</evidence>
<evidence type="ECO:0000256" key="5">
    <source>
        <dbReference type="ARBA" id="ARBA00022840"/>
    </source>
</evidence>
<evidence type="ECO:0000256" key="4">
    <source>
        <dbReference type="ARBA" id="ARBA00022741"/>
    </source>
</evidence>
<dbReference type="NCBIfam" id="TIGR01143">
    <property type="entry name" value="murF"/>
    <property type="match status" value="1"/>
</dbReference>
<keyword evidence="3 10" id="KW-0132">Cell division</keyword>
<feature type="domain" description="Mur ligase central" evidence="14">
    <location>
        <begin position="130"/>
        <end position="328"/>
    </location>
</feature>
<dbReference type="Gene3D" id="3.40.1190.10">
    <property type="entry name" value="Mur-like, catalytic domain"/>
    <property type="match status" value="1"/>
</dbReference>
<comment type="catalytic activity">
    <reaction evidence="10 11">
        <text>D-alanyl-D-alanine + UDP-N-acetyl-alpha-D-muramoyl-L-alanyl-gamma-D-glutamyl-meso-2,6-diaminopimelate + ATP = UDP-N-acetyl-alpha-D-muramoyl-L-alanyl-gamma-D-glutamyl-meso-2,6-diaminopimeloyl-D-alanyl-D-alanine + ADP + phosphate + H(+)</text>
        <dbReference type="Rhea" id="RHEA:28374"/>
        <dbReference type="ChEBI" id="CHEBI:15378"/>
        <dbReference type="ChEBI" id="CHEBI:30616"/>
        <dbReference type="ChEBI" id="CHEBI:43474"/>
        <dbReference type="ChEBI" id="CHEBI:57822"/>
        <dbReference type="ChEBI" id="CHEBI:61386"/>
        <dbReference type="ChEBI" id="CHEBI:83905"/>
        <dbReference type="ChEBI" id="CHEBI:456216"/>
        <dbReference type="EC" id="6.3.2.10"/>
    </reaction>
</comment>
<dbReference type="GO" id="GO:0008360">
    <property type="term" value="P:regulation of cell shape"/>
    <property type="evidence" value="ECO:0007669"/>
    <property type="project" value="UniProtKB-KW"/>
</dbReference>
<keyword evidence="7 10" id="KW-0573">Peptidoglycan synthesis</keyword>
<comment type="subcellular location">
    <subcellularLocation>
        <location evidence="10 11">Cytoplasm</location>
    </subcellularLocation>
</comment>
<dbReference type="Pfam" id="PF08245">
    <property type="entry name" value="Mur_ligase_M"/>
    <property type="match status" value="1"/>
</dbReference>
<dbReference type="GO" id="GO:0071555">
    <property type="term" value="P:cell wall organization"/>
    <property type="evidence" value="ECO:0007669"/>
    <property type="project" value="UniProtKB-KW"/>
</dbReference>
<dbReference type="GO" id="GO:0047480">
    <property type="term" value="F:UDP-N-acetylmuramoyl-tripeptide-D-alanyl-D-alanine ligase activity"/>
    <property type="evidence" value="ECO:0007669"/>
    <property type="project" value="UniProtKB-UniRule"/>
</dbReference>
<dbReference type="InterPro" id="IPR051046">
    <property type="entry name" value="MurCDEF_CellWall_CoF430Synth"/>
</dbReference>
<dbReference type="Pfam" id="PF02875">
    <property type="entry name" value="Mur_ligase_C"/>
    <property type="match status" value="1"/>
</dbReference>
<proteinExistence type="inferred from homology"/>
<dbReference type="Gene3D" id="3.40.1390.10">
    <property type="entry name" value="MurE/MurF, N-terminal domain"/>
    <property type="match status" value="1"/>
</dbReference>
<keyword evidence="1 10" id="KW-0963">Cytoplasm</keyword>
<keyword evidence="5 10" id="KW-0067">ATP-binding</keyword>
<dbReference type="UniPathway" id="UPA00219"/>
<keyword evidence="9 10" id="KW-0961">Cell wall biogenesis/degradation</keyword>
<sequence>MIPLTLREIAQVTGGRVHPDTPGAGRTTVTASVVTDSREVVPGSLYVARRGDHADGHDYLGSAAERGAAGALTNRESDLLPCVVVQEDPGRLSSRPDRPPYDAVTRAFAALAREVHDRCEASGGLRTVAITGSSGKTSTKDLMAQVLEQLGPTLAPEASYNSEVGVPLTVCRLTPQTAYLVAEMGASGRGHIAHLTQIAPPLVSVVLNVGTAHLGEFGSREAIGQAKSELVAALPAGGLAVLNADDDVVAAMGSVAREVGARVLTVGRAQQAQVRAGDVTLDERGRASFLLHPPRGGAGDGPEQPLPVTLRLVGEHHVGNALAVAAVAHEWGMSWPDVATALGAAVPRSPGRMEVTERADGVTVVNDAYNANPDSMRAALQTLAAMRRTGGRLVAVVGGMLELGEDGPAEHAGVGTLAAQLGVDHLLTVGDLARPAHTAYLRGGGAQATHVADRHEAADLLAGLLRADDVVLLKSSRDSGLRLLGDELAHADVVSTEETA</sequence>
<keyword evidence="16" id="KW-1185">Reference proteome</keyword>
<dbReference type="PANTHER" id="PTHR43024">
    <property type="entry name" value="UDP-N-ACETYLMURAMOYL-TRIPEPTIDE--D-ALANYL-D-ALANINE LIGASE"/>
    <property type="match status" value="1"/>
</dbReference>
<protein>
    <recommendedName>
        <fullName evidence="10 11">UDP-N-acetylmuramoyl-tripeptide--D-alanyl-D-alanine ligase</fullName>
        <ecNumber evidence="10 11">6.3.2.10</ecNumber>
    </recommendedName>
    <alternativeName>
        <fullName evidence="10">D-alanyl-D-alanine-adding enzyme</fullName>
    </alternativeName>
</protein>
<dbReference type="HAMAP" id="MF_02019">
    <property type="entry name" value="MurF"/>
    <property type="match status" value="1"/>
</dbReference>
<keyword evidence="4 10" id="KW-0547">Nucleotide-binding</keyword>
<reference evidence="15 16" key="1">
    <citation type="submission" date="2018-07" db="EMBL/GenBank/DDBJ databases">
        <title>Complete genome sequencing of Ornithinimicrobium sp. AMA3305.</title>
        <authorList>
            <person name="Bae J.-W."/>
        </authorList>
    </citation>
    <scope>NUCLEOTIDE SEQUENCE [LARGE SCALE GENOMIC DNA]</scope>
    <source>
        <strain evidence="15 16">AMA3305</strain>
    </source>
</reference>
<feature type="domain" description="Mur ligase C-terminal" evidence="13">
    <location>
        <begin position="351"/>
        <end position="477"/>
    </location>
</feature>
<dbReference type="EMBL" id="CP031229">
    <property type="protein sequence ID" value="AXH95662.1"/>
    <property type="molecule type" value="Genomic_DNA"/>
</dbReference>
<dbReference type="GO" id="GO:0009252">
    <property type="term" value="P:peptidoglycan biosynthetic process"/>
    <property type="evidence" value="ECO:0007669"/>
    <property type="project" value="UniProtKB-UniRule"/>
</dbReference>
<keyword evidence="2 10" id="KW-0436">Ligase</keyword>
<dbReference type="KEGG" id="orn:DV701_05585"/>
<dbReference type="Gene3D" id="3.90.190.20">
    <property type="entry name" value="Mur ligase, C-terminal domain"/>
    <property type="match status" value="1"/>
</dbReference>
<dbReference type="Proteomes" id="UP000253790">
    <property type="component" value="Chromosome"/>
</dbReference>
<evidence type="ECO:0000256" key="8">
    <source>
        <dbReference type="ARBA" id="ARBA00023306"/>
    </source>
</evidence>
<dbReference type="EC" id="6.3.2.10" evidence="10 11"/>
<dbReference type="RefSeq" id="WP_114927427.1">
    <property type="nucleotide sequence ID" value="NZ_CP031229.1"/>
</dbReference>
<evidence type="ECO:0000256" key="10">
    <source>
        <dbReference type="HAMAP-Rule" id="MF_02019"/>
    </source>
</evidence>
<name>A0A345NKV4_9MICO</name>
<evidence type="ECO:0000256" key="6">
    <source>
        <dbReference type="ARBA" id="ARBA00022960"/>
    </source>
</evidence>
<dbReference type="GO" id="GO:0008766">
    <property type="term" value="F:UDP-N-acetylmuramoylalanyl-D-glutamyl-2,6-diaminopimelate-D-alanyl-D-alanine ligase activity"/>
    <property type="evidence" value="ECO:0007669"/>
    <property type="project" value="RHEA"/>
</dbReference>
<evidence type="ECO:0000313" key="16">
    <source>
        <dbReference type="Proteomes" id="UP000253790"/>
    </source>
</evidence>
<dbReference type="InterPro" id="IPR036565">
    <property type="entry name" value="Mur-like_cat_sf"/>
</dbReference>
<organism evidence="15 16">
    <name type="scientific">Ornithinimicrobium avium</name>
    <dbReference type="NCBI Taxonomy" id="2283195"/>
    <lineage>
        <taxon>Bacteria</taxon>
        <taxon>Bacillati</taxon>
        <taxon>Actinomycetota</taxon>
        <taxon>Actinomycetes</taxon>
        <taxon>Micrococcales</taxon>
        <taxon>Ornithinimicrobiaceae</taxon>
        <taxon>Ornithinimicrobium</taxon>
    </lineage>
</organism>